<keyword evidence="2" id="KW-0808">Transferase</keyword>
<gene>
    <name evidence="2" type="ORF">EC835_1189</name>
</gene>
<reference evidence="2 3" key="1">
    <citation type="submission" date="2019-03" db="EMBL/GenBank/DDBJ databases">
        <title>Genomic analyses of the natural microbiome of Caenorhabditis elegans.</title>
        <authorList>
            <person name="Samuel B."/>
        </authorList>
    </citation>
    <scope>NUCLEOTIDE SEQUENCE [LARGE SCALE GENOMIC DNA]</scope>
    <source>
        <strain evidence="2 3">JUb102</strain>
    </source>
</reference>
<dbReference type="GO" id="GO:0003964">
    <property type="term" value="F:RNA-directed DNA polymerase activity"/>
    <property type="evidence" value="ECO:0007669"/>
    <property type="project" value="UniProtKB-KW"/>
</dbReference>
<keyword evidence="2" id="KW-0695">RNA-directed DNA polymerase</keyword>
<evidence type="ECO:0000259" key="1">
    <source>
        <dbReference type="PROSITE" id="PS50878"/>
    </source>
</evidence>
<dbReference type="SUPFAM" id="SSF56672">
    <property type="entry name" value="DNA/RNA polymerases"/>
    <property type="match status" value="1"/>
</dbReference>
<accession>A0A4R3NEH9</accession>
<organism evidence="2 3">
    <name type="scientific">Providencia alcalifaciens</name>
    <dbReference type="NCBI Taxonomy" id="126385"/>
    <lineage>
        <taxon>Bacteria</taxon>
        <taxon>Pseudomonadati</taxon>
        <taxon>Pseudomonadota</taxon>
        <taxon>Gammaproteobacteria</taxon>
        <taxon>Enterobacterales</taxon>
        <taxon>Morganellaceae</taxon>
        <taxon>Providencia</taxon>
    </lineage>
</organism>
<dbReference type="InterPro" id="IPR043502">
    <property type="entry name" value="DNA/RNA_pol_sf"/>
</dbReference>
<dbReference type="AlphaFoldDB" id="A0A4R3NEH9"/>
<dbReference type="PROSITE" id="PS50878">
    <property type="entry name" value="RT_POL"/>
    <property type="match status" value="1"/>
</dbReference>
<protein>
    <submittedName>
        <fullName evidence="2">Reverse transcriptase (RNA-dependent DNA polymerase)</fullName>
    </submittedName>
</protein>
<dbReference type="EMBL" id="SMAS01000018">
    <property type="protein sequence ID" value="TCT28192.1"/>
    <property type="molecule type" value="Genomic_DNA"/>
</dbReference>
<dbReference type="InterPro" id="IPR000477">
    <property type="entry name" value="RT_dom"/>
</dbReference>
<evidence type="ECO:0000313" key="2">
    <source>
        <dbReference type="EMBL" id="TCT28192.1"/>
    </source>
</evidence>
<feature type="domain" description="Reverse transcriptase" evidence="1">
    <location>
        <begin position="1"/>
        <end position="266"/>
    </location>
</feature>
<comment type="caution">
    <text evidence="2">The sequence shown here is derived from an EMBL/GenBank/DDBJ whole genome shotgun (WGS) entry which is preliminary data.</text>
</comment>
<name>A0A4R3NEH9_9GAMM</name>
<dbReference type="RefSeq" id="WP_243699026.1">
    <property type="nucleotide sequence ID" value="NZ_SMAS01000018.1"/>
</dbReference>
<evidence type="ECO:0000313" key="3">
    <source>
        <dbReference type="Proteomes" id="UP000295055"/>
    </source>
</evidence>
<proteinExistence type="predicted"/>
<sequence>MRLSQTDPDWAIAYQWLCRQRRHAPANADIWDLRWRGERERERLYQCVIAGEYRLSPMLVVGLERQRNAMWSARDALVLKWVSLRIQSELPLHDRCFHVRGKGVRTSLSQVAMALQTEQFQFVHRTDIRGYYGHIRKVQVMQLIRRYVMEPVCVNLIHQYVDYCVEEGGEIVTPRQGIARGCALSPLIGASLLYSVDNYYGSLNSKDVFYARYMDDFLLLTRTRWQLRRGIGQLADFFNLSGFERHPDKTQTGRIEKGFDWLGIWFGAEGPTVSSRALNNHRERRVRLFEQARNSGLSKREAEYRVQAYAARWKRWADGMLLSARIDRGDTKAMGSDTIVVNSSSPNFDQKIKNYAKNVNLHNPLIIRNSLLSGRLAPRCR</sequence>
<dbReference type="Pfam" id="PF00078">
    <property type="entry name" value="RVT_1"/>
    <property type="match status" value="1"/>
</dbReference>
<keyword evidence="2" id="KW-0548">Nucleotidyltransferase</keyword>
<dbReference type="Proteomes" id="UP000295055">
    <property type="component" value="Unassembled WGS sequence"/>
</dbReference>